<name>A0A7G1GZT8_9BACT</name>
<feature type="modified residue" description="4-aspartylphosphate" evidence="2">
    <location>
        <position position="52"/>
    </location>
</feature>
<evidence type="ECO:0000313" key="4">
    <source>
        <dbReference type="EMBL" id="BCB96025.1"/>
    </source>
</evidence>
<dbReference type="Gene3D" id="3.40.50.2300">
    <property type="match status" value="1"/>
</dbReference>
<evidence type="ECO:0000259" key="3">
    <source>
        <dbReference type="PROSITE" id="PS50110"/>
    </source>
</evidence>
<dbReference type="SMART" id="SM00448">
    <property type="entry name" value="REC"/>
    <property type="match status" value="1"/>
</dbReference>
<dbReference type="SUPFAM" id="SSF52172">
    <property type="entry name" value="CheY-like"/>
    <property type="match status" value="1"/>
</dbReference>
<dbReference type="Pfam" id="PF00072">
    <property type="entry name" value="Response_reg"/>
    <property type="match status" value="1"/>
</dbReference>
<dbReference type="EMBL" id="AP022873">
    <property type="protein sequence ID" value="BCB96025.1"/>
    <property type="molecule type" value="Genomic_DNA"/>
</dbReference>
<dbReference type="KEGG" id="dtp:JZK55_09470"/>
<organism evidence="4 5">
    <name type="scientific">Dissulfurispira thermophila</name>
    <dbReference type="NCBI Taxonomy" id="2715679"/>
    <lineage>
        <taxon>Bacteria</taxon>
        <taxon>Pseudomonadati</taxon>
        <taxon>Nitrospirota</taxon>
        <taxon>Thermodesulfovibrionia</taxon>
        <taxon>Thermodesulfovibrionales</taxon>
        <taxon>Dissulfurispiraceae</taxon>
        <taxon>Dissulfurispira</taxon>
    </lineage>
</organism>
<gene>
    <name evidence="4" type="ORF">JZK55_09470</name>
</gene>
<dbReference type="InterPro" id="IPR001789">
    <property type="entry name" value="Sig_transdc_resp-reg_receiver"/>
</dbReference>
<dbReference type="CDD" id="cd00156">
    <property type="entry name" value="REC"/>
    <property type="match status" value="1"/>
</dbReference>
<dbReference type="PROSITE" id="PS50110">
    <property type="entry name" value="RESPONSE_REGULATORY"/>
    <property type="match status" value="1"/>
</dbReference>
<dbReference type="GO" id="GO:0000160">
    <property type="term" value="P:phosphorelay signal transduction system"/>
    <property type="evidence" value="ECO:0007669"/>
    <property type="project" value="InterPro"/>
</dbReference>
<dbReference type="RefSeq" id="WP_203473477.1">
    <property type="nucleotide sequence ID" value="NZ_AP022873.1"/>
</dbReference>
<keyword evidence="1 2" id="KW-0597">Phosphoprotein</keyword>
<sequence>MKILVVDDEELICWSLKRTFEKHAGHSVCCVYTGNEAMQKIMENQYDIIITDLKLPDVNGNELVKKIKELGIDTPVIVISSYLSDNVLGEMMRQGIVRCINKPFQIEDILNDVEHLTPAIKA</sequence>
<feature type="domain" description="Response regulatory" evidence="3">
    <location>
        <begin position="2"/>
        <end position="117"/>
    </location>
</feature>
<evidence type="ECO:0000313" key="5">
    <source>
        <dbReference type="Proteomes" id="UP000516360"/>
    </source>
</evidence>
<evidence type="ECO:0000256" key="2">
    <source>
        <dbReference type="PROSITE-ProRule" id="PRU00169"/>
    </source>
</evidence>
<proteinExistence type="predicted"/>
<evidence type="ECO:0000256" key="1">
    <source>
        <dbReference type="ARBA" id="ARBA00022553"/>
    </source>
</evidence>
<protein>
    <recommendedName>
        <fullName evidence="3">Response regulatory domain-containing protein</fullName>
    </recommendedName>
</protein>
<accession>A0A7G1GZT8</accession>
<reference evidence="4 5" key="1">
    <citation type="submission" date="2020-03" db="EMBL/GenBank/DDBJ databases">
        <title>Complete genome sequences of two sulfur-disproportionating bacterial strains T55J and Mzg5.</title>
        <authorList>
            <person name="Umezawa K."/>
            <person name="Kojima H."/>
            <person name="Kato Y."/>
            <person name="Fukui M."/>
        </authorList>
    </citation>
    <scope>NUCLEOTIDE SEQUENCE [LARGE SCALE GENOMIC DNA]</scope>
    <source>
        <strain evidence="4 5">T55J</strain>
    </source>
</reference>
<dbReference type="InterPro" id="IPR050595">
    <property type="entry name" value="Bact_response_regulator"/>
</dbReference>
<dbReference type="InterPro" id="IPR011006">
    <property type="entry name" value="CheY-like_superfamily"/>
</dbReference>
<dbReference type="PANTHER" id="PTHR44591:SF3">
    <property type="entry name" value="RESPONSE REGULATORY DOMAIN-CONTAINING PROTEIN"/>
    <property type="match status" value="1"/>
</dbReference>
<keyword evidence="5" id="KW-1185">Reference proteome</keyword>
<dbReference type="AlphaFoldDB" id="A0A7G1GZT8"/>
<dbReference type="Proteomes" id="UP000516360">
    <property type="component" value="Chromosome"/>
</dbReference>
<dbReference type="PANTHER" id="PTHR44591">
    <property type="entry name" value="STRESS RESPONSE REGULATOR PROTEIN 1"/>
    <property type="match status" value="1"/>
</dbReference>